<dbReference type="InParanoid" id="A0A1V9X2E2"/>
<dbReference type="Proteomes" id="UP000192247">
    <property type="component" value="Unassembled WGS sequence"/>
</dbReference>
<evidence type="ECO:0000313" key="3">
    <source>
        <dbReference type="Proteomes" id="UP000192247"/>
    </source>
</evidence>
<sequence>MYAHISGNYVAGVTENGQLFRLRELHQAQWIDSPGLEKSRVEQLCVDTRGNVLISCGELAVYKFSSETLSWEAFACPFPSSGATKVRLAGCSVSNESDVYATFAWLLADNRFIVCNIGYRYLDKNQWHLRDASQSLFSCSSSLTPSPDLSSFLMTSPTSVHLIHNSASLSHFRREFVDETIVNATWCRNSELILILSPGGKLAILAKFMKSLFGFEQTGNEHGVPASWMHVANVEVGEPLELRPLLSAGTDAILVCGQDVVTISVDAAGHTHYLSQLLSAQPLSISVLSELCLHLASVKLLQREHVALLAIVRKSLSRGLAICKSDQLEEISNVLCTLLEWAVQLESMPIVKLMVFGLRRFFKADKYKKYRGMMLDRYRTALRTFEPAGGNVHARLEPAKPARRSSRRRRASSITECFYNGDTTGAINCLLQNPEISSDSKEFLRRLLETKQESRAFEALVIILEAQGTQLFDILPRSPKGRHLLRLFASKVRNPSIALELLFISGFWRDTLKLSEHMGLPLLETLLALSLNETRRAAGGLRDFIVSCLHETGEAASDSLTLCARNNVRVPNLPTLSRISQRSIRVLRAFQPTLAVDTTTDGEVCDAGSISVSSVLRLHPTVSDDLFVDGLDLLLTEFIEESSRISFDCPHAMLLTVDVSAEITGQPSRLQLVCRAIQLLLLSSESSGPLLDSLAVSLHRPDDSTGSRATALLRCFINMLFCFHLRSRLFQTTDDSESVCLAQQLYLNSFAPPHWLPHLAQIFYTPSLTEEVAQREAFSDFYDRFCQDVCSTRTKLRRATVSQAAIRVSSVQAVRASRLVLVDEKVLDAKLGALNAQQIRLRSGAKLDLRVLSTLLKDVHAMSSRAFLCGVLLYLDESQVKKVRFNPIVDVVIDDSDEFESTGDPDGKPQPSPRTKLLKSFSTSDASVQAGDYGREKKLTTKLDRALKSLERISKLQRQVLGARRNSVDDDDDDERNGRDRDLLDLGGHVQGIELKDMPVTGRRRFAPNQVPGEGRFEESMRRIRELTSRSLQRYQVSTRNLRSSLRDRRILRRGSSLSSLRMKVRPTDNGVHTTMVIDRRRKEQQQQPLSGT</sequence>
<gene>
    <name evidence="2" type="ORF">BIW11_13380</name>
</gene>
<dbReference type="EMBL" id="MNPL01027865">
    <property type="protein sequence ID" value="OQR67664.1"/>
    <property type="molecule type" value="Genomic_DNA"/>
</dbReference>
<evidence type="ECO:0000256" key="1">
    <source>
        <dbReference type="SAM" id="MobiDB-lite"/>
    </source>
</evidence>
<protein>
    <submittedName>
        <fullName evidence="2">Uncharacterized protein</fullName>
    </submittedName>
</protein>
<feature type="region of interest" description="Disordered" evidence="1">
    <location>
        <begin position="897"/>
        <end position="923"/>
    </location>
</feature>
<reference evidence="2 3" key="1">
    <citation type="journal article" date="2017" name="Gigascience">
        <title>Draft genome of the honey bee ectoparasitic mite, Tropilaelaps mercedesae, is shaped by the parasitic life history.</title>
        <authorList>
            <person name="Dong X."/>
            <person name="Armstrong S.D."/>
            <person name="Xia D."/>
            <person name="Makepeace B.L."/>
            <person name="Darby A.C."/>
            <person name="Kadowaki T."/>
        </authorList>
    </citation>
    <scope>NUCLEOTIDE SEQUENCE [LARGE SCALE GENOMIC DNA]</scope>
    <source>
        <strain evidence="2">Wuxi-XJTLU</strain>
    </source>
</reference>
<comment type="caution">
    <text evidence="2">The sequence shown here is derived from an EMBL/GenBank/DDBJ whole genome shotgun (WGS) entry which is preliminary data.</text>
</comment>
<dbReference type="AlphaFoldDB" id="A0A1V9X2E2"/>
<evidence type="ECO:0000313" key="2">
    <source>
        <dbReference type="EMBL" id="OQR67664.1"/>
    </source>
</evidence>
<name>A0A1V9X2E2_9ACAR</name>
<proteinExistence type="predicted"/>
<keyword evidence="3" id="KW-1185">Reference proteome</keyword>
<organism evidence="2 3">
    <name type="scientific">Tropilaelaps mercedesae</name>
    <dbReference type="NCBI Taxonomy" id="418985"/>
    <lineage>
        <taxon>Eukaryota</taxon>
        <taxon>Metazoa</taxon>
        <taxon>Ecdysozoa</taxon>
        <taxon>Arthropoda</taxon>
        <taxon>Chelicerata</taxon>
        <taxon>Arachnida</taxon>
        <taxon>Acari</taxon>
        <taxon>Parasitiformes</taxon>
        <taxon>Mesostigmata</taxon>
        <taxon>Gamasina</taxon>
        <taxon>Dermanyssoidea</taxon>
        <taxon>Laelapidae</taxon>
        <taxon>Tropilaelaps</taxon>
    </lineage>
</organism>
<accession>A0A1V9X2E2</accession>
<feature type="region of interest" description="Disordered" evidence="1">
    <location>
        <begin position="961"/>
        <end position="983"/>
    </location>
</feature>
<dbReference type="OrthoDB" id="6507735at2759"/>